<evidence type="ECO:0000313" key="3">
    <source>
        <dbReference type="Proteomes" id="UP000632774"/>
    </source>
</evidence>
<dbReference type="EMBL" id="JADFFM010000001">
    <property type="protein sequence ID" value="MBE9666087.1"/>
    <property type="molecule type" value="Genomic_DNA"/>
</dbReference>
<dbReference type="InterPro" id="IPR007312">
    <property type="entry name" value="Phosphoesterase"/>
</dbReference>
<dbReference type="InterPro" id="IPR017850">
    <property type="entry name" value="Alkaline_phosphatase_core_sf"/>
</dbReference>
<dbReference type="SUPFAM" id="SSF53649">
    <property type="entry name" value="Alkaline phosphatase-like"/>
    <property type="match status" value="1"/>
</dbReference>
<dbReference type="NCBIfam" id="TIGR02276">
    <property type="entry name" value="beta_rpt_yvtn"/>
    <property type="match status" value="1"/>
</dbReference>
<sequence>MKHIQKLFPAITLLAFGTACHRINHSTTVTDNEQAKYHNAYDDSTLNRTLLPVLMPYNRIISPAGTVLRYGDNASENHSLDVKLIPGTDWVAVEDRYGLAVIDINKQTIIDRWEYNSDTKYRGTLSTYSGVEVYKTPDGTFKILWSAANPGSKQSYVMELSWDGNKLTPGRSFVLKPEGASPLALPNELLIDNQQGANYLYVVLNGNNQLLKIDWDKQTIIWKKPTGVAPYGITMANHNLYVSNWGGPIPTDTAGKETAGVPYGNAYINPKTGGVNRGTVSIFNSETGALVKEIETGLHPSDLVTSPDKKYVYVANGNSDNISVIDAASNTITAVLDARLNPGDKGFIGDTPNALAISADGKTLYVANGLDNAVAVIDIGNKKTKGFIPTEAYPGGLAIKDNTLLVTNLEGEGSRVDVKDIKRRPGDVPVTATGSAFNSHHQLATVSFIKMPDDAQLAAYTENVNQLNLIYRTQLAHLLPRKDKAPVPVPERIGEPSVFEHVIYIIKENRTYDQVLGDMKEGNGRADLCIFGNEVTPNEHQLARDFLLMDNYYASGKSSAEGHQWTDAAMPSDYVERNVRAWFRSYPHVQTDAMVYNKNGFIWNNAADHGKNVRIYGEACLPHFKKGTTWSDVYAGYQAGKPFQFTNTTTISRVRPLLSPIYPGFDGFEINDQVRASAFLKEFKDYENQPGDKLPQLMIMALPSDHTGGTRVGLPTPRAMVADNDLALGRIVETVSKSRFWKNTVIFVTEDDSQAGWDHVSAYRTTGFVISAYSRLKQTVHTNYNQTCVVRTIEQILGIPPMNVVDATALPMFKCFTGRPDMAFTYQHQPNRIPLNEMNQKLSALKGKDLYYARQSMRPEFNHIDGGNDDLLNKIIWNSVKKNKPYPQKLAGTDVDDDD</sequence>
<keyword evidence="1" id="KW-0378">Hydrolase</keyword>
<dbReference type="SUPFAM" id="SSF50974">
    <property type="entry name" value="Nitrous oxide reductase, N-terminal domain"/>
    <property type="match status" value="1"/>
</dbReference>
<evidence type="ECO:0000313" key="2">
    <source>
        <dbReference type="EMBL" id="MBE9666087.1"/>
    </source>
</evidence>
<dbReference type="Gene3D" id="3.40.720.10">
    <property type="entry name" value="Alkaline Phosphatase, subunit A"/>
    <property type="match status" value="1"/>
</dbReference>
<name>A0ABR9XFC5_9SPHI</name>
<protein>
    <submittedName>
        <fullName evidence="2">Beta-propeller fold lactonase family protein</fullName>
    </submittedName>
</protein>
<dbReference type="PROSITE" id="PS51257">
    <property type="entry name" value="PROKAR_LIPOPROTEIN"/>
    <property type="match status" value="1"/>
</dbReference>
<evidence type="ECO:0000256" key="1">
    <source>
        <dbReference type="ARBA" id="ARBA00022801"/>
    </source>
</evidence>
<organism evidence="2 3">
    <name type="scientific">Mucilaginibacter boryungensis</name>
    <dbReference type="NCBI Taxonomy" id="768480"/>
    <lineage>
        <taxon>Bacteria</taxon>
        <taxon>Pseudomonadati</taxon>
        <taxon>Bacteroidota</taxon>
        <taxon>Sphingobacteriia</taxon>
        <taxon>Sphingobacteriales</taxon>
        <taxon>Sphingobacteriaceae</taxon>
        <taxon>Mucilaginibacter</taxon>
    </lineage>
</organism>
<dbReference type="PANTHER" id="PTHR47197:SF3">
    <property type="entry name" value="DIHYDRO-HEME D1 DEHYDROGENASE"/>
    <property type="match status" value="1"/>
</dbReference>
<dbReference type="SUPFAM" id="SSF63825">
    <property type="entry name" value="YWTD domain"/>
    <property type="match status" value="1"/>
</dbReference>
<keyword evidence="3" id="KW-1185">Reference proteome</keyword>
<dbReference type="InterPro" id="IPR019405">
    <property type="entry name" value="Lactonase_7-beta_prop"/>
</dbReference>
<dbReference type="InterPro" id="IPR011045">
    <property type="entry name" value="N2O_reductase_N"/>
</dbReference>
<comment type="caution">
    <text evidence="2">The sequence shown here is derived from an EMBL/GenBank/DDBJ whole genome shotgun (WGS) entry which is preliminary data.</text>
</comment>
<dbReference type="InterPro" id="IPR015943">
    <property type="entry name" value="WD40/YVTN_repeat-like_dom_sf"/>
</dbReference>
<dbReference type="InterPro" id="IPR011964">
    <property type="entry name" value="YVTN_b-propeller_repeat"/>
</dbReference>
<dbReference type="PANTHER" id="PTHR47197">
    <property type="entry name" value="PROTEIN NIRF"/>
    <property type="match status" value="1"/>
</dbReference>
<proteinExistence type="predicted"/>
<dbReference type="Proteomes" id="UP000632774">
    <property type="component" value="Unassembled WGS sequence"/>
</dbReference>
<dbReference type="RefSeq" id="WP_194105458.1">
    <property type="nucleotide sequence ID" value="NZ_JADFFM010000001.1"/>
</dbReference>
<dbReference type="InterPro" id="IPR051200">
    <property type="entry name" value="Host-pathogen_enzymatic-act"/>
</dbReference>
<dbReference type="Gene3D" id="2.130.10.10">
    <property type="entry name" value="YVTN repeat-like/Quinoprotein amine dehydrogenase"/>
    <property type="match status" value="1"/>
</dbReference>
<reference evidence="2 3" key="1">
    <citation type="submission" date="2020-10" db="EMBL/GenBank/DDBJ databases">
        <title>Mucilaginibacter mali sp. nov., isolated from rhizosphere soil of apple orchard.</title>
        <authorList>
            <person name="Lee J.-S."/>
            <person name="Kim H.S."/>
            <person name="Kim J.-S."/>
        </authorList>
    </citation>
    <scope>NUCLEOTIDE SEQUENCE [LARGE SCALE GENOMIC DNA]</scope>
    <source>
        <strain evidence="2 3">KCTC 23157</strain>
    </source>
</reference>
<dbReference type="Pfam" id="PF04185">
    <property type="entry name" value="Phosphoesterase"/>
    <property type="match status" value="1"/>
</dbReference>
<accession>A0ABR9XFC5</accession>
<gene>
    <name evidence="2" type="ORF">IRJ18_06915</name>
</gene>
<dbReference type="Pfam" id="PF10282">
    <property type="entry name" value="Lactonase"/>
    <property type="match status" value="1"/>
</dbReference>